<evidence type="ECO:0000313" key="1">
    <source>
        <dbReference type="EMBL" id="MFC7183758.1"/>
    </source>
</evidence>
<evidence type="ECO:0008006" key="3">
    <source>
        <dbReference type="Google" id="ProtNLM"/>
    </source>
</evidence>
<dbReference type="EMBL" id="JBHTAJ010000077">
    <property type="protein sequence ID" value="MFC7183758.1"/>
    <property type="molecule type" value="Genomic_DNA"/>
</dbReference>
<keyword evidence="2" id="KW-1185">Reference proteome</keyword>
<protein>
    <recommendedName>
        <fullName evidence="3">Amphi-Trp domain-containing protein</fullName>
    </recommendedName>
</protein>
<reference evidence="2" key="1">
    <citation type="journal article" date="2019" name="Int. J. Syst. Evol. Microbiol.">
        <title>The Global Catalogue of Microorganisms (GCM) 10K type strain sequencing project: providing services to taxonomists for standard genome sequencing and annotation.</title>
        <authorList>
            <consortium name="The Broad Institute Genomics Platform"/>
            <consortium name="The Broad Institute Genome Sequencing Center for Infectious Disease"/>
            <person name="Wu L."/>
            <person name="Ma J."/>
        </authorList>
    </citation>
    <scope>NUCLEOTIDE SEQUENCE [LARGE SCALE GENOMIC DNA]</scope>
    <source>
        <strain evidence="2">CGMCC 1.12859</strain>
    </source>
</reference>
<evidence type="ECO:0000313" key="2">
    <source>
        <dbReference type="Proteomes" id="UP001596435"/>
    </source>
</evidence>
<dbReference type="RefSeq" id="WP_380232484.1">
    <property type="nucleotide sequence ID" value="NZ_JBHSVH010000002.1"/>
</dbReference>
<name>A0ABW2G8X2_9ACTN</name>
<gene>
    <name evidence="1" type="ORF">ACFQMG_29855</name>
</gene>
<proteinExistence type="predicted"/>
<dbReference type="Proteomes" id="UP001596435">
    <property type="component" value="Unassembled WGS sequence"/>
</dbReference>
<sequence length="71" mass="7829">MAVMTTDRPQMEHEAFEAIAMTAARENITLELIDGRIGVRPVPDGDHGEIVVLPEPVNVTPDTEELKAYAR</sequence>
<comment type="caution">
    <text evidence="1">The sequence shown here is derived from an EMBL/GenBank/DDBJ whole genome shotgun (WGS) entry which is preliminary data.</text>
</comment>
<organism evidence="1 2">
    <name type="scientific">Kitasatospora paranensis</name>
    <dbReference type="NCBI Taxonomy" id="258053"/>
    <lineage>
        <taxon>Bacteria</taxon>
        <taxon>Bacillati</taxon>
        <taxon>Actinomycetota</taxon>
        <taxon>Actinomycetes</taxon>
        <taxon>Kitasatosporales</taxon>
        <taxon>Streptomycetaceae</taxon>
        <taxon>Kitasatospora</taxon>
    </lineage>
</organism>
<accession>A0ABW2G8X2</accession>